<gene>
    <name evidence="1" type="ORF">HZH66_014883</name>
</gene>
<dbReference type="EMBL" id="JACSEA010000023">
    <property type="protein sequence ID" value="KAF7379512.1"/>
    <property type="molecule type" value="Genomic_DNA"/>
</dbReference>
<dbReference type="AlphaFoldDB" id="A0A834J2K5"/>
<proteinExistence type="predicted"/>
<reference evidence="1" key="1">
    <citation type="journal article" date="2020" name="G3 (Bethesda)">
        <title>High-Quality Assemblies for Three Invasive Social Wasps from the &lt;i&gt;Vespula&lt;/i&gt; Genus.</title>
        <authorList>
            <person name="Harrop T.W.R."/>
            <person name="Guhlin J."/>
            <person name="McLaughlin G.M."/>
            <person name="Permina E."/>
            <person name="Stockwell P."/>
            <person name="Gilligan J."/>
            <person name="Le Lec M.F."/>
            <person name="Gruber M.A.M."/>
            <person name="Quinn O."/>
            <person name="Lovegrove M."/>
            <person name="Duncan E.J."/>
            <person name="Remnant E.J."/>
            <person name="Van Eeckhoven J."/>
            <person name="Graham B."/>
            <person name="Knapp R.A."/>
            <person name="Langford K.W."/>
            <person name="Kronenberg Z."/>
            <person name="Press M.O."/>
            <person name="Eacker S.M."/>
            <person name="Wilson-Rankin E.E."/>
            <person name="Purcell J."/>
            <person name="Lester P.J."/>
            <person name="Dearden P.K."/>
        </authorList>
    </citation>
    <scope>NUCLEOTIDE SEQUENCE</scope>
    <source>
        <strain evidence="1">Marl-1</strain>
    </source>
</reference>
<accession>A0A834J2K5</accession>
<dbReference type="Proteomes" id="UP000614350">
    <property type="component" value="Unassembled WGS sequence"/>
</dbReference>
<comment type="caution">
    <text evidence="1">The sequence shown here is derived from an EMBL/GenBank/DDBJ whole genome shotgun (WGS) entry which is preliminary data.</text>
</comment>
<keyword evidence="2" id="KW-1185">Reference proteome</keyword>
<organism evidence="1 2">
    <name type="scientific">Vespula vulgaris</name>
    <name type="common">Yellow jacket</name>
    <name type="synonym">Wasp</name>
    <dbReference type="NCBI Taxonomy" id="7454"/>
    <lineage>
        <taxon>Eukaryota</taxon>
        <taxon>Metazoa</taxon>
        <taxon>Ecdysozoa</taxon>
        <taxon>Arthropoda</taxon>
        <taxon>Hexapoda</taxon>
        <taxon>Insecta</taxon>
        <taxon>Pterygota</taxon>
        <taxon>Neoptera</taxon>
        <taxon>Endopterygota</taxon>
        <taxon>Hymenoptera</taxon>
        <taxon>Apocrita</taxon>
        <taxon>Aculeata</taxon>
        <taxon>Vespoidea</taxon>
        <taxon>Vespidae</taxon>
        <taxon>Vespinae</taxon>
        <taxon>Vespula</taxon>
    </lineage>
</organism>
<sequence>MNASGASSSQLLSLLEEPSLEIEPHCARGLEKINGTGSCESTASSNPQAVEVLIENALGVTIDEVVIWPLLM</sequence>
<name>A0A834J2K5_VESVU</name>
<evidence type="ECO:0000313" key="2">
    <source>
        <dbReference type="Proteomes" id="UP000614350"/>
    </source>
</evidence>
<protein>
    <submittedName>
        <fullName evidence="1">Uncharacterized protein</fullName>
    </submittedName>
</protein>
<evidence type="ECO:0000313" key="1">
    <source>
        <dbReference type="EMBL" id="KAF7379512.1"/>
    </source>
</evidence>